<keyword evidence="2" id="KW-1185">Reference proteome</keyword>
<proteinExistence type="predicted"/>
<protein>
    <submittedName>
        <fullName evidence="1">Uncharacterized protein</fullName>
    </submittedName>
</protein>
<name>W1PLE2_AMBTC</name>
<dbReference type="AlphaFoldDB" id="W1PLE2"/>
<organism evidence="1 2">
    <name type="scientific">Amborella trichopoda</name>
    <dbReference type="NCBI Taxonomy" id="13333"/>
    <lineage>
        <taxon>Eukaryota</taxon>
        <taxon>Viridiplantae</taxon>
        <taxon>Streptophyta</taxon>
        <taxon>Embryophyta</taxon>
        <taxon>Tracheophyta</taxon>
        <taxon>Spermatophyta</taxon>
        <taxon>Magnoliopsida</taxon>
        <taxon>Amborellales</taxon>
        <taxon>Amborellaceae</taxon>
        <taxon>Amborella</taxon>
    </lineage>
</organism>
<accession>W1PLE2</accession>
<reference evidence="2" key="1">
    <citation type="journal article" date="2013" name="Science">
        <title>The Amborella genome and the evolution of flowering plants.</title>
        <authorList>
            <consortium name="Amborella Genome Project"/>
        </authorList>
    </citation>
    <scope>NUCLEOTIDE SEQUENCE [LARGE SCALE GENOMIC DNA]</scope>
</reference>
<dbReference type="EMBL" id="KI393256">
    <property type="protein sequence ID" value="ERN08584.1"/>
    <property type="molecule type" value="Genomic_DNA"/>
</dbReference>
<gene>
    <name evidence="1" type="ORF">AMTR_s00017p00139180</name>
</gene>
<dbReference type="Gramene" id="ERN08584">
    <property type="protein sequence ID" value="ERN08584"/>
    <property type="gene ID" value="AMTR_s00017p00139180"/>
</dbReference>
<dbReference type="Proteomes" id="UP000017836">
    <property type="component" value="Unassembled WGS sequence"/>
</dbReference>
<evidence type="ECO:0000313" key="2">
    <source>
        <dbReference type="Proteomes" id="UP000017836"/>
    </source>
</evidence>
<evidence type="ECO:0000313" key="1">
    <source>
        <dbReference type="EMBL" id="ERN08584.1"/>
    </source>
</evidence>
<dbReference type="HOGENOM" id="CLU_2088075_0_0_1"/>
<sequence>MRALPERVWYQVSIWTRQFLAPDHQLLISFELMWLEDRSLAHLIKSRWSSIQVQGWQSYRLCKKLQVLKRTLGAGTVNISTACRLKWPSHPETWAIWTRWKRMRCLFSKRRTKGDLI</sequence>